<accession>A0A9D7LRT9</accession>
<dbReference type="AlphaFoldDB" id="A0A9D7LRT9"/>
<keyword evidence="3 6" id="KW-0687">Ribonucleoprotein</keyword>
<evidence type="ECO:0000256" key="4">
    <source>
        <dbReference type="ARBA" id="ARBA00035104"/>
    </source>
</evidence>
<evidence type="ECO:0000256" key="6">
    <source>
        <dbReference type="HAMAP-Rule" id="MF_00360"/>
    </source>
</evidence>
<evidence type="ECO:0000313" key="7">
    <source>
        <dbReference type="EMBL" id="MBK8891023.1"/>
    </source>
</evidence>
<comment type="caution">
    <text evidence="7">The sequence shown here is derived from an EMBL/GenBank/DDBJ whole genome shotgun (WGS) entry which is preliminary data.</text>
</comment>
<dbReference type="InterPro" id="IPR020814">
    <property type="entry name" value="Ribosomal_S6_plastid/chlpt"/>
</dbReference>
<dbReference type="NCBIfam" id="TIGR00166">
    <property type="entry name" value="S6"/>
    <property type="match status" value="1"/>
</dbReference>
<keyword evidence="6" id="KW-0694">RNA-binding</keyword>
<dbReference type="InterPro" id="IPR035980">
    <property type="entry name" value="Ribosomal_bS6_sf"/>
</dbReference>
<evidence type="ECO:0000256" key="2">
    <source>
        <dbReference type="ARBA" id="ARBA00022980"/>
    </source>
</evidence>
<proteinExistence type="inferred from homology"/>
<name>A0A9D7LRT9_9RHOO</name>
<dbReference type="InterPro" id="IPR000529">
    <property type="entry name" value="Ribosomal_bS6"/>
</dbReference>
<evidence type="ECO:0000256" key="3">
    <source>
        <dbReference type="ARBA" id="ARBA00023274"/>
    </source>
</evidence>
<dbReference type="CDD" id="cd00473">
    <property type="entry name" value="bS6"/>
    <property type="match status" value="1"/>
</dbReference>
<dbReference type="PANTHER" id="PTHR21011:SF1">
    <property type="entry name" value="SMALL RIBOSOMAL SUBUNIT PROTEIN BS6M"/>
    <property type="match status" value="1"/>
</dbReference>
<dbReference type="Proteomes" id="UP000808146">
    <property type="component" value="Unassembled WGS sequence"/>
</dbReference>
<keyword evidence="2 6" id="KW-0689">Ribosomal protein</keyword>
<evidence type="ECO:0000256" key="5">
    <source>
        <dbReference type="ARBA" id="ARBA00035294"/>
    </source>
</evidence>
<dbReference type="GO" id="GO:0022627">
    <property type="term" value="C:cytosolic small ribosomal subunit"/>
    <property type="evidence" value="ECO:0007669"/>
    <property type="project" value="TreeGrafter"/>
</dbReference>
<evidence type="ECO:0000313" key="8">
    <source>
        <dbReference type="Proteomes" id="UP000808146"/>
    </source>
</evidence>
<dbReference type="InterPro" id="IPR014717">
    <property type="entry name" value="Transl_elong_EF1B/ribsomal_bS6"/>
</dbReference>
<comment type="function">
    <text evidence="4 6">Binds together with bS18 to 16S ribosomal RNA.</text>
</comment>
<dbReference type="GO" id="GO:0070181">
    <property type="term" value="F:small ribosomal subunit rRNA binding"/>
    <property type="evidence" value="ECO:0007669"/>
    <property type="project" value="TreeGrafter"/>
</dbReference>
<dbReference type="GO" id="GO:0003735">
    <property type="term" value="F:structural constituent of ribosome"/>
    <property type="evidence" value="ECO:0007669"/>
    <property type="project" value="InterPro"/>
</dbReference>
<protein>
    <recommendedName>
        <fullName evidence="5 6">Small ribosomal subunit protein bS6</fullName>
    </recommendedName>
</protein>
<dbReference type="Gene3D" id="3.30.70.60">
    <property type="match status" value="1"/>
</dbReference>
<dbReference type="SUPFAM" id="SSF54995">
    <property type="entry name" value="Ribosomal protein S6"/>
    <property type="match status" value="1"/>
</dbReference>
<keyword evidence="6" id="KW-0699">rRNA-binding</keyword>
<dbReference type="Pfam" id="PF01250">
    <property type="entry name" value="Ribosomal_S6"/>
    <property type="match status" value="1"/>
</dbReference>
<organism evidence="7 8">
    <name type="scientific">Candidatus Dechloromonas phosphorivorans</name>
    <dbReference type="NCBI Taxonomy" id="2899244"/>
    <lineage>
        <taxon>Bacteria</taxon>
        <taxon>Pseudomonadati</taxon>
        <taxon>Pseudomonadota</taxon>
        <taxon>Betaproteobacteria</taxon>
        <taxon>Rhodocyclales</taxon>
        <taxon>Azonexaceae</taxon>
        <taxon>Dechloromonas</taxon>
    </lineage>
</organism>
<dbReference type="PANTHER" id="PTHR21011">
    <property type="entry name" value="MITOCHONDRIAL 28S RIBOSOMAL PROTEIN S6"/>
    <property type="match status" value="1"/>
</dbReference>
<sequence>MRHYEICFIVHPDQSEQVPGMVERYRAIVAARGGAIHRLEDWGRRQLAYPIQKIHKAHYVLMNIECDGETLNELEHSFKFNDAVLRHLTMKMKSAMTAPSPMMKDEKSKSLMAGDAVVAAPDDAVEPAAL</sequence>
<dbReference type="EMBL" id="JADKBR010000016">
    <property type="protein sequence ID" value="MBK8891023.1"/>
    <property type="molecule type" value="Genomic_DNA"/>
</dbReference>
<comment type="similarity">
    <text evidence="1 6">Belongs to the bacterial ribosomal protein bS6 family.</text>
</comment>
<gene>
    <name evidence="6 7" type="primary">rpsF</name>
    <name evidence="7" type="ORF">IPN75_11890</name>
</gene>
<dbReference type="GO" id="GO:0006412">
    <property type="term" value="P:translation"/>
    <property type="evidence" value="ECO:0007669"/>
    <property type="project" value="UniProtKB-UniRule"/>
</dbReference>
<dbReference type="HAMAP" id="MF_00360">
    <property type="entry name" value="Ribosomal_bS6"/>
    <property type="match status" value="1"/>
</dbReference>
<evidence type="ECO:0000256" key="1">
    <source>
        <dbReference type="ARBA" id="ARBA00009512"/>
    </source>
</evidence>
<reference evidence="7" key="1">
    <citation type="submission" date="2020-10" db="EMBL/GenBank/DDBJ databases">
        <title>Connecting structure to function with the recovery of over 1000 high-quality activated sludge metagenome-assembled genomes encoding full-length rRNA genes using long-read sequencing.</title>
        <authorList>
            <person name="Singleton C.M."/>
            <person name="Petriglieri F."/>
            <person name="Kristensen J.M."/>
            <person name="Kirkegaard R.H."/>
            <person name="Michaelsen T.Y."/>
            <person name="Andersen M.H."/>
            <person name="Karst S.M."/>
            <person name="Dueholm M.S."/>
            <person name="Nielsen P.H."/>
            <person name="Albertsen M."/>
        </authorList>
    </citation>
    <scope>NUCLEOTIDE SEQUENCE</scope>
    <source>
        <strain evidence="7">OdNE_18-Q3-R46-58_BAT3C.305</strain>
    </source>
</reference>